<dbReference type="InterPro" id="IPR050194">
    <property type="entry name" value="Glycosyltransferase_grp1"/>
</dbReference>
<name>A0ABY4MZH5_9MICO</name>
<evidence type="ECO:0000256" key="1">
    <source>
        <dbReference type="ARBA" id="ARBA00021292"/>
    </source>
</evidence>
<evidence type="ECO:0000256" key="3">
    <source>
        <dbReference type="ARBA" id="ARBA00022679"/>
    </source>
</evidence>
<proteinExistence type="predicted"/>
<dbReference type="Gene3D" id="3.40.50.2000">
    <property type="entry name" value="Glycogen Phosphorylase B"/>
    <property type="match status" value="2"/>
</dbReference>
<protein>
    <recommendedName>
        <fullName evidence="1">D-inositol 3-phosphate glycosyltransferase</fullName>
    </recommendedName>
</protein>
<evidence type="ECO:0000259" key="4">
    <source>
        <dbReference type="Pfam" id="PF13579"/>
    </source>
</evidence>
<dbReference type="SUPFAM" id="SSF53756">
    <property type="entry name" value="UDP-Glycosyltransferase/glycogen phosphorylase"/>
    <property type="match status" value="1"/>
</dbReference>
<keyword evidence="2" id="KW-0328">Glycosyltransferase</keyword>
<dbReference type="CDD" id="cd03794">
    <property type="entry name" value="GT4_WbuB-like"/>
    <property type="match status" value="1"/>
</dbReference>
<accession>A0ABY4MZH5</accession>
<dbReference type="InterPro" id="IPR028098">
    <property type="entry name" value="Glyco_trans_4-like_N"/>
</dbReference>
<reference evidence="5" key="1">
    <citation type="submission" date="2022-05" db="EMBL/GenBank/DDBJ databases">
        <title>Complete genome sequence of toluene-degrading Gulosibacter sediminis strain ACHW.36C.</title>
        <authorList>
            <person name="Wai A.C."/>
            <person name="Lai G.K."/>
            <person name="Griffin S.D."/>
            <person name="Leung F.C."/>
        </authorList>
    </citation>
    <scope>NUCLEOTIDE SEQUENCE [LARGE SCALE GENOMIC DNA]</scope>
    <source>
        <strain evidence="5">ACHW.36C</strain>
    </source>
</reference>
<dbReference type="EMBL" id="CP097160">
    <property type="protein sequence ID" value="UQN15085.1"/>
    <property type="molecule type" value="Genomic_DNA"/>
</dbReference>
<evidence type="ECO:0000313" key="5">
    <source>
        <dbReference type="EMBL" id="UQN15085.1"/>
    </source>
</evidence>
<evidence type="ECO:0000256" key="2">
    <source>
        <dbReference type="ARBA" id="ARBA00022676"/>
    </source>
</evidence>
<organism evidence="5">
    <name type="scientific">Gulosibacter sediminis</name>
    <dbReference type="NCBI Taxonomy" id="1729695"/>
    <lineage>
        <taxon>Bacteria</taxon>
        <taxon>Bacillati</taxon>
        <taxon>Actinomycetota</taxon>
        <taxon>Actinomycetes</taxon>
        <taxon>Micrococcales</taxon>
        <taxon>Microbacteriaceae</taxon>
        <taxon>Gulosibacter</taxon>
    </lineage>
</organism>
<dbReference type="Pfam" id="PF13579">
    <property type="entry name" value="Glyco_trans_4_4"/>
    <property type="match status" value="1"/>
</dbReference>
<keyword evidence="3" id="KW-0808">Transferase</keyword>
<sequence length="417" mass="46307">MRVLLLTHYFAPEDGAPQRRWGALTREFVERGHEVAVITPPPHYPSGKLAKHHRRAYRAGSHTTTEHGVEVFRSNWLPHRGDIITRTFDHATAATSTARRAAQLIKKGRIRPDVIVATAPAIETIYAGNWLGRKFNLPVITEMRDAWPDLVTYTPGLASGRGPVAMVKRRIHESVTRAQLSAGQVVTTTSAFAGVLEDRGVEHLEIIRNGTVPETYEQVPARDADHPELRVLYMGNLGRSQGLDLIIRAAAILRQQGYHLAARIVGAGHEAPALRQLNAQLGEPVEILDRVPPSEVVHHYAWADSTIVSLRDWEPFLWTIPSKLYELLSTGRHITGILDGESAGILMEAGVGTVVKPGDVDDLVGAWRGLIEHPERLNVSDSGQKWAREHVAYDSLATRYLEILERVQADHRTESRA</sequence>
<gene>
    <name evidence="5" type="ORF">M3M28_01045</name>
</gene>
<feature type="domain" description="Glycosyltransferase subfamily 4-like N-terminal" evidence="4">
    <location>
        <begin position="15"/>
        <end position="210"/>
    </location>
</feature>
<dbReference type="PANTHER" id="PTHR45947:SF3">
    <property type="entry name" value="SULFOQUINOVOSYL TRANSFERASE SQD2"/>
    <property type="match status" value="1"/>
</dbReference>
<dbReference type="Pfam" id="PF13692">
    <property type="entry name" value="Glyco_trans_1_4"/>
    <property type="match status" value="1"/>
</dbReference>
<dbReference type="PANTHER" id="PTHR45947">
    <property type="entry name" value="SULFOQUINOVOSYL TRANSFERASE SQD2"/>
    <property type="match status" value="1"/>
</dbReference>